<dbReference type="InterPro" id="IPR015077">
    <property type="entry name" value="DUF1858"/>
</dbReference>
<feature type="transmembrane region" description="Helical" evidence="1">
    <location>
        <begin position="450"/>
        <end position="468"/>
    </location>
</feature>
<dbReference type="Gene3D" id="1.20.210.10">
    <property type="entry name" value="Cytochrome c oxidase-like, subunit I domain"/>
    <property type="match status" value="1"/>
</dbReference>
<feature type="transmembrane region" description="Helical" evidence="1">
    <location>
        <begin position="480"/>
        <end position="499"/>
    </location>
</feature>
<keyword evidence="1" id="KW-1133">Transmembrane helix</keyword>
<sequence>MKRIRQENTVKEIIENFPVTRRIFETYGIMCGGNILPDKPLSFFAKMHNISPDKLIDDIQKIIDGAIDSNSDMAITKPQTEHVYEIFVKTAILIVLSTGCLYGASLLAYMAFRNSMTSVSWILLETHGDTQVYGWVGLFIMGISYFALPKFWNTMLYSTPLAYKSFFLIIAGMLLSFVFKTLSYYFGFFFFKVLVLFGCTLQATSITLFIYNICRTYISAEKQKYEPYEWFFLSSYLWFIFQTIAFIILYFHFTVVQNTDIPDAFKNPIRHIQIMGFACMVIIGIFTKTLPIFLGIQEPNQKVSGYVLHILNISIALRTFSGFYKEYTSNLHGFFTAIFCIAGILETVGIFLFIYNLNLFNRRKTVKNPTNLPTGFRKYIRVALVWLFISESAFLIFTIYESLSGEQVSHALFGAYRHAIFVGFISMMILGCASKMIPLSKGVKLCSTRLLTMTFIFINVGCVCRVVAQPLASHFYPSLYPIMGISGFLEYAAMFFFGINTWKTMRLNVEEETTEHIEVATANTNVYQLIKQYPQTLDILLDFGFKQLKNPLLRNTLARTISLGQAVQINPVNLEELLKALNNAIKTCIKVKVA</sequence>
<keyword evidence="1" id="KW-0812">Transmembrane</keyword>
<evidence type="ECO:0000259" key="2">
    <source>
        <dbReference type="Pfam" id="PF08984"/>
    </source>
</evidence>
<gene>
    <name evidence="3" type="ORF">BIY37_06550</name>
</gene>
<dbReference type="Gene3D" id="1.10.3910.10">
    <property type="entry name" value="SP0561-like"/>
    <property type="match status" value="2"/>
</dbReference>
<reference evidence="3 4" key="1">
    <citation type="journal article" date="2016" name="Genome Announc.">
        <title>Draft Genome Sequence of the Anaerobic Ammonium-Oxidizing Bacterium 'Candidatus Brocadia sp. 40'.</title>
        <authorList>
            <person name="Ali M."/>
            <person name="Haroon M.F."/>
            <person name="Narita Y."/>
            <person name="Zhang L."/>
            <person name="Rangel Shaw D."/>
            <person name="Okabe S."/>
            <person name="Saikaly P.E."/>
        </authorList>
    </citation>
    <scope>NUCLEOTIDE SEQUENCE [LARGE SCALE GENOMIC DNA]</scope>
    <source>
        <strain evidence="3 4">40</strain>
    </source>
</reference>
<feature type="transmembrane region" description="Helical" evidence="1">
    <location>
        <begin position="420"/>
        <end position="438"/>
    </location>
</feature>
<dbReference type="RefSeq" id="WP_070067026.1">
    <property type="nucleotide sequence ID" value="NZ_MJUW02000074.1"/>
</dbReference>
<protein>
    <recommendedName>
        <fullName evidence="2">DUF1858 domain-containing protein</fullName>
    </recommendedName>
</protein>
<dbReference type="EMBL" id="MJUW02000074">
    <property type="protein sequence ID" value="OQD45782.1"/>
    <property type="molecule type" value="Genomic_DNA"/>
</dbReference>
<accession>A0A1V6M044</accession>
<feature type="transmembrane region" description="Helical" evidence="1">
    <location>
        <begin position="161"/>
        <end position="179"/>
    </location>
</feature>
<comment type="caution">
    <text evidence="3">The sequence shown here is derived from an EMBL/GenBank/DDBJ whole genome shotgun (WGS) entry which is preliminary data.</text>
</comment>
<evidence type="ECO:0000256" key="1">
    <source>
        <dbReference type="SAM" id="Phobius"/>
    </source>
</evidence>
<dbReference type="Pfam" id="PF08984">
    <property type="entry name" value="DUF1858"/>
    <property type="match status" value="1"/>
</dbReference>
<organism evidence="3 4">
    <name type="scientific">Candidatus Brocadia sapporoensis</name>
    <dbReference type="NCBI Taxonomy" id="392547"/>
    <lineage>
        <taxon>Bacteria</taxon>
        <taxon>Pseudomonadati</taxon>
        <taxon>Planctomycetota</taxon>
        <taxon>Candidatus Brocadiia</taxon>
        <taxon>Candidatus Brocadiales</taxon>
        <taxon>Candidatus Brocadiaceae</taxon>
        <taxon>Candidatus Brocadia</taxon>
    </lineage>
</organism>
<proteinExistence type="predicted"/>
<keyword evidence="4" id="KW-1185">Reference proteome</keyword>
<feature type="transmembrane region" description="Helical" evidence="1">
    <location>
        <begin position="272"/>
        <end position="294"/>
    </location>
</feature>
<dbReference type="Proteomes" id="UP000242219">
    <property type="component" value="Unassembled WGS sequence"/>
</dbReference>
<feature type="transmembrane region" description="Helical" evidence="1">
    <location>
        <begin position="336"/>
        <end position="358"/>
    </location>
</feature>
<feature type="transmembrane region" description="Helical" evidence="1">
    <location>
        <begin position="86"/>
        <end position="112"/>
    </location>
</feature>
<feature type="transmembrane region" description="Helical" evidence="1">
    <location>
        <begin position="306"/>
        <end position="324"/>
    </location>
</feature>
<feature type="transmembrane region" description="Helical" evidence="1">
    <location>
        <begin position="185"/>
        <end position="210"/>
    </location>
</feature>
<feature type="transmembrane region" description="Helical" evidence="1">
    <location>
        <begin position="379"/>
        <end position="400"/>
    </location>
</feature>
<dbReference type="AlphaFoldDB" id="A0A1V6M044"/>
<feature type="domain" description="DUF1858" evidence="2">
    <location>
        <begin position="521"/>
        <end position="578"/>
    </location>
</feature>
<name>A0A1V6M044_9BACT</name>
<feature type="transmembrane region" description="Helical" evidence="1">
    <location>
        <begin position="132"/>
        <end position="149"/>
    </location>
</feature>
<keyword evidence="1" id="KW-0472">Membrane</keyword>
<dbReference type="SUPFAM" id="SSF81442">
    <property type="entry name" value="Cytochrome c oxidase subunit I-like"/>
    <property type="match status" value="2"/>
</dbReference>
<dbReference type="SUPFAM" id="SSF140683">
    <property type="entry name" value="SP0561-like"/>
    <property type="match status" value="2"/>
</dbReference>
<evidence type="ECO:0000313" key="4">
    <source>
        <dbReference type="Proteomes" id="UP000242219"/>
    </source>
</evidence>
<evidence type="ECO:0000313" key="3">
    <source>
        <dbReference type="EMBL" id="OQD45782.1"/>
    </source>
</evidence>
<dbReference type="InterPro" id="IPR038062">
    <property type="entry name" value="ScdA-like_N_sf"/>
</dbReference>
<dbReference type="InterPro" id="IPR036927">
    <property type="entry name" value="Cyt_c_oxase-like_su1_sf"/>
</dbReference>
<feature type="transmembrane region" description="Helical" evidence="1">
    <location>
        <begin position="230"/>
        <end position="252"/>
    </location>
</feature>